<reference evidence="1 2" key="1">
    <citation type="submission" date="2016-08" db="EMBL/GenBank/DDBJ databases">
        <title>Evolution of the type three secretion system and type three effector repertoires in Xanthomonas.</title>
        <authorList>
            <person name="Merda D."/>
            <person name="Briand M."/>
            <person name="Bosis E."/>
            <person name="Rousseau C."/>
            <person name="Portier P."/>
            <person name="Jacques M.-A."/>
            <person name="Fischer-Le Saux M."/>
        </authorList>
    </citation>
    <scope>NUCLEOTIDE SEQUENCE [LARGE SCALE GENOMIC DNA]</scope>
    <source>
        <strain evidence="1 2">CFBP 7645</strain>
    </source>
</reference>
<sequence length="71" mass="8371">MLDAWIDRHRTWLQAMHRLGCIAIVLRMMSTGGYRCRVQRHRMPVHLRTMLFSACAVAKCDKTWRVRTGTL</sequence>
<protein>
    <submittedName>
        <fullName evidence="1">Uncharacterized protein</fullName>
    </submittedName>
</protein>
<dbReference type="AlphaFoldDB" id="A0A2S7ACR4"/>
<comment type="caution">
    <text evidence="1">The sequence shown here is derived from an EMBL/GenBank/DDBJ whole genome shotgun (WGS) entry which is preliminary data.</text>
</comment>
<proteinExistence type="predicted"/>
<evidence type="ECO:0000313" key="2">
    <source>
        <dbReference type="Proteomes" id="UP000239204"/>
    </source>
</evidence>
<name>A0A2S7ACR4_9XANT</name>
<dbReference type="EMBL" id="MIGY01000002">
    <property type="protein sequence ID" value="PPU07519.1"/>
    <property type="molecule type" value="Genomic_DNA"/>
</dbReference>
<organism evidence="1 2">
    <name type="scientific">Xanthomonas arboricola</name>
    <dbReference type="NCBI Taxonomy" id="56448"/>
    <lineage>
        <taxon>Bacteria</taxon>
        <taxon>Pseudomonadati</taxon>
        <taxon>Pseudomonadota</taxon>
        <taxon>Gammaproteobacteria</taxon>
        <taxon>Lysobacterales</taxon>
        <taxon>Lysobacteraceae</taxon>
        <taxon>Xanthomonas</taxon>
    </lineage>
</organism>
<dbReference type="Proteomes" id="UP000239204">
    <property type="component" value="Unassembled WGS sequence"/>
</dbReference>
<evidence type="ECO:0000313" key="1">
    <source>
        <dbReference type="EMBL" id="PPU07519.1"/>
    </source>
</evidence>
<accession>A0A2S7ACR4</accession>
<gene>
    <name evidence="1" type="ORF">XarjCFBP7645_07720</name>
</gene>